<protein>
    <submittedName>
        <fullName evidence="4">AAA family ATPase</fullName>
    </submittedName>
</protein>
<dbReference type="Proteomes" id="UP001155840">
    <property type="component" value="Unassembled WGS sequence"/>
</dbReference>
<keyword evidence="1" id="KW-0547">Nucleotide-binding</keyword>
<reference evidence="4" key="1">
    <citation type="submission" date="2020-03" db="EMBL/GenBank/DDBJ databases">
        <title>Ferranicluibacter endophyticum gen. nov., sp. nov., a new genus isolated from Rubus ulmifolius Schott. stem.</title>
        <authorList>
            <person name="Roca-Couso R."/>
            <person name="Flores-Felix J.D."/>
            <person name="Igual J.M."/>
            <person name="Rivas R."/>
        </authorList>
    </citation>
    <scope>NUCLEOTIDE SEQUENCE</scope>
    <source>
        <strain evidence="4">CRRU44</strain>
    </source>
</reference>
<evidence type="ECO:0000313" key="5">
    <source>
        <dbReference type="Proteomes" id="UP001155840"/>
    </source>
</evidence>
<dbReference type="InterPro" id="IPR003593">
    <property type="entry name" value="AAA+_ATPase"/>
</dbReference>
<evidence type="ECO:0000259" key="3">
    <source>
        <dbReference type="SMART" id="SM00382"/>
    </source>
</evidence>
<gene>
    <name evidence="4" type="ORF">G8E10_00385</name>
</gene>
<dbReference type="PROSITE" id="PS00674">
    <property type="entry name" value="AAA"/>
    <property type="match status" value="1"/>
</dbReference>
<dbReference type="Pfam" id="PF00004">
    <property type="entry name" value="AAA"/>
    <property type="match status" value="1"/>
</dbReference>
<dbReference type="InterPro" id="IPR027417">
    <property type="entry name" value="P-loop_NTPase"/>
</dbReference>
<dbReference type="GO" id="GO:0004176">
    <property type="term" value="F:ATP-dependent peptidase activity"/>
    <property type="evidence" value="ECO:0007669"/>
    <property type="project" value="TreeGrafter"/>
</dbReference>
<feature type="region of interest" description="Disordered" evidence="2">
    <location>
        <begin position="317"/>
        <end position="383"/>
    </location>
</feature>
<evidence type="ECO:0000256" key="1">
    <source>
        <dbReference type="RuleBase" id="RU003651"/>
    </source>
</evidence>
<feature type="domain" description="AAA+ ATPase" evidence="3">
    <location>
        <begin position="417"/>
        <end position="556"/>
    </location>
</feature>
<keyword evidence="1" id="KW-0067">ATP-binding</keyword>
<dbReference type="InterPro" id="IPR003960">
    <property type="entry name" value="ATPase_AAA_CS"/>
</dbReference>
<evidence type="ECO:0000256" key="2">
    <source>
        <dbReference type="SAM" id="MobiDB-lite"/>
    </source>
</evidence>
<dbReference type="InterPro" id="IPR003959">
    <property type="entry name" value="ATPase_AAA_core"/>
</dbReference>
<sequence length="613" mass="66030">MIAVSSIDVQGHLVRRYTPAFNTGSLTFNRSADLAWLTRTFGSLLLDAVKPEADGAAAVVAQSTTKLSGTPSRAVSLRADTALDLPEPIPDRRAYATTLVGLAAPPVHVAHLATALLIARAITSFRMTLRRVVEIIRRPAPIIVLRSQVEGTQDAFLRLIEMTGLVPSGPYAGLSGDSFYERDVGGFTDMALRRRFVFFQGKETGRESRAMKRGLAAVLGKEDPILAIAHHVTDIPDQISAAADLHLDAGAVDRAFVVDLFEAVYGDVDGMVLDNPHLRAFDASVLTLDDLALALRPGRPRDEALVALRQLAACKVQGERGEDTRDNRDRFPTEPATGQGTAREGKKASAAPSSRKGKPSGAEVIHPQPTPGDRAEGGKPPVTVETLSGYGAARTWALDLGRDLGDYRTGDLGWDEMSTKLLLSGPPGTGKTSFARALCNTLQVPLVVTSVSTWLQGGHLNDVIDRMSRTFAEARDHAPCILFIDEIDGIGKRVDPNREYSEYWNAIVNKMLELLDGAVRCEGVVVVGATNRPEQIDKAIKRSGRLETHIEIPKPDIPALAGIIAHHLGKDVDVVLQTAELSKRQWIDTAVGNALEEETFGAPVDTDQEGARA</sequence>
<dbReference type="GO" id="GO:0016887">
    <property type="term" value="F:ATP hydrolysis activity"/>
    <property type="evidence" value="ECO:0007669"/>
    <property type="project" value="InterPro"/>
</dbReference>
<accession>A0AA44CAR7</accession>
<dbReference type="CDD" id="cd19481">
    <property type="entry name" value="RecA-like_protease"/>
    <property type="match status" value="1"/>
</dbReference>
<dbReference type="GO" id="GO:0006508">
    <property type="term" value="P:proteolysis"/>
    <property type="evidence" value="ECO:0007669"/>
    <property type="project" value="TreeGrafter"/>
</dbReference>
<proteinExistence type="inferred from homology"/>
<dbReference type="PANTHER" id="PTHR23076:SF97">
    <property type="entry name" value="ATP-DEPENDENT ZINC METALLOPROTEASE YME1L1"/>
    <property type="match status" value="1"/>
</dbReference>
<keyword evidence="5" id="KW-1185">Reference proteome</keyword>
<evidence type="ECO:0000313" key="4">
    <source>
        <dbReference type="EMBL" id="NHT74207.1"/>
    </source>
</evidence>
<dbReference type="SMART" id="SM00382">
    <property type="entry name" value="AAA"/>
    <property type="match status" value="1"/>
</dbReference>
<dbReference type="GO" id="GO:0030163">
    <property type="term" value="P:protein catabolic process"/>
    <property type="evidence" value="ECO:0007669"/>
    <property type="project" value="TreeGrafter"/>
</dbReference>
<dbReference type="SUPFAM" id="SSF52540">
    <property type="entry name" value="P-loop containing nucleoside triphosphate hydrolases"/>
    <property type="match status" value="1"/>
</dbReference>
<dbReference type="Gene3D" id="3.40.50.300">
    <property type="entry name" value="P-loop containing nucleotide triphosphate hydrolases"/>
    <property type="match status" value="1"/>
</dbReference>
<name>A0AA44CAR7_9HYPH</name>
<dbReference type="EMBL" id="JAANCM010000001">
    <property type="protein sequence ID" value="NHT74207.1"/>
    <property type="molecule type" value="Genomic_DNA"/>
</dbReference>
<dbReference type="GO" id="GO:0005886">
    <property type="term" value="C:plasma membrane"/>
    <property type="evidence" value="ECO:0007669"/>
    <property type="project" value="TreeGrafter"/>
</dbReference>
<dbReference type="GO" id="GO:0005524">
    <property type="term" value="F:ATP binding"/>
    <property type="evidence" value="ECO:0007669"/>
    <property type="project" value="UniProtKB-KW"/>
</dbReference>
<dbReference type="PANTHER" id="PTHR23076">
    <property type="entry name" value="METALLOPROTEASE M41 FTSH"/>
    <property type="match status" value="1"/>
</dbReference>
<comment type="similarity">
    <text evidence="1">Belongs to the AAA ATPase family.</text>
</comment>
<dbReference type="AlphaFoldDB" id="A0AA44CAR7"/>
<feature type="compositionally biased region" description="Basic and acidic residues" evidence="2">
    <location>
        <begin position="317"/>
        <end position="332"/>
    </location>
</feature>
<comment type="caution">
    <text evidence="4">The sequence shown here is derived from an EMBL/GenBank/DDBJ whole genome shotgun (WGS) entry which is preliminary data.</text>
</comment>
<organism evidence="4 5">
    <name type="scientific">Ferranicluibacter rubi</name>
    <dbReference type="NCBI Taxonomy" id="2715133"/>
    <lineage>
        <taxon>Bacteria</taxon>
        <taxon>Pseudomonadati</taxon>
        <taxon>Pseudomonadota</taxon>
        <taxon>Alphaproteobacteria</taxon>
        <taxon>Hyphomicrobiales</taxon>
        <taxon>Rhizobiaceae</taxon>
        <taxon>Ferranicluibacter</taxon>
    </lineage>
</organism>